<accession>A0AAW6C2S4</accession>
<sequence length="54" mass="6388">MPSSDYNKYLAAIKAANDMENKELLRQIKNELIANYGLMDDDVDYLLRQFRYNV</sequence>
<reference evidence="1" key="1">
    <citation type="submission" date="2023-01" db="EMBL/GenBank/DDBJ databases">
        <title>Human gut microbiome strain richness.</title>
        <authorList>
            <person name="Chen-Liaw A."/>
        </authorList>
    </citation>
    <scope>NUCLEOTIDE SEQUENCE</scope>
    <source>
        <strain evidence="2">1001287st1_F4_1001285I_161205</strain>
        <strain evidence="1">2225st1_A6_2225SCRN_200828</strain>
    </source>
</reference>
<gene>
    <name evidence="1" type="ORF">PND83_17250</name>
    <name evidence="2" type="ORF">PNE06_09810</name>
</gene>
<name>A0AAW6C2S4_FLAPL</name>
<evidence type="ECO:0000313" key="1">
    <source>
        <dbReference type="EMBL" id="MDB7907733.1"/>
    </source>
</evidence>
<evidence type="ECO:0000313" key="3">
    <source>
        <dbReference type="Proteomes" id="UP001211006"/>
    </source>
</evidence>
<organism evidence="1 3">
    <name type="scientific">Flavonifractor plautii</name>
    <name type="common">Fusobacterium plautii</name>
    <dbReference type="NCBI Taxonomy" id="292800"/>
    <lineage>
        <taxon>Bacteria</taxon>
        <taxon>Bacillati</taxon>
        <taxon>Bacillota</taxon>
        <taxon>Clostridia</taxon>
        <taxon>Eubacteriales</taxon>
        <taxon>Oscillospiraceae</taxon>
        <taxon>Flavonifractor</taxon>
    </lineage>
</organism>
<dbReference type="RefSeq" id="WP_007492555.1">
    <property type="nucleotide sequence ID" value="NZ_BAABXT010000001.1"/>
</dbReference>
<evidence type="ECO:0000313" key="2">
    <source>
        <dbReference type="EMBL" id="MDB7933369.1"/>
    </source>
</evidence>
<dbReference type="EMBL" id="JAQLWO010000022">
    <property type="protein sequence ID" value="MDB7907733.1"/>
    <property type="molecule type" value="Genomic_DNA"/>
</dbReference>
<dbReference type="Proteomes" id="UP001211173">
    <property type="component" value="Unassembled WGS sequence"/>
</dbReference>
<proteinExistence type="predicted"/>
<dbReference type="EMBL" id="JAQLWV010000012">
    <property type="protein sequence ID" value="MDB7933369.1"/>
    <property type="molecule type" value="Genomic_DNA"/>
</dbReference>
<dbReference type="Proteomes" id="UP001211006">
    <property type="component" value="Unassembled WGS sequence"/>
</dbReference>
<protein>
    <submittedName>
        <fullName evidence="1">Uncharacterized protein</fullName>
    </submittedName>
</protein>
<dbReference type="GeneID" id="63975096"/>
<comment type="caution">
    <text evidence="1">The sequence shown here is derived from an EMBL/GenBank/DDBJ whole genome shotgun (WGS) entry which is preliminary data.</text>
</comment>
<dbReference type="AlphaFoldDB" id="A0AAW6C2S4"/>